<dbReference type="CDD" id="cd00761">
    <property type="entry name" value="Glyco_tranf_GTA_type"/>
    <property type="match status" value="1"/>
</dbReference>
<reference evidence="4 5" key="1">
    <citation type="submission" date="2015-09" db="EMBL/GenBank/DDBJ databases">
        <authorList>
            <consortium name="Pathogen Informatics"/>
        </authorList>
    </citation>
    <scope>NUCLEOTIDE SEQUENCE [LARGE SCALE GENOMIC DNA]</scope>
    <source>
        <strain evidence="4 5">2789STDY5608868</strain>
    </source>
</reference>
<dbReference type="GO" id="GO:0050501">
    <property type="term" value="F:hyaluronan synthase activity"/>
    <property type="evidence" value="ECO:0007669"/>
    <property type="project" value="UniProtKB-EC"/>
</dbReference>
<evidence type="ECO:0000259" key="3">
    <source>
        <dbReference type="Pfam" id="PF00535"/>
    </source>
</evidence>
<dbReference type="PANTHER" id="PTHR22916:SF51">
    <property type="entry name" value="GLYCOSYLTRANSFERASE EPSH-RELATED"/>
    <property type="match status" value="1"/>
</dbReference>
<evidence type="ECO:0000313" key="4">
    <source>
        <dbReference type="EMBL" id="CUM76595.1"/>
    </source>
</evidence>
<protein>
    <submittedName>
        <fullName evidence="4">Hyaluronan synthase</fullName>
        <ecNumber evidence="4">2.4.1.212</ecNumber>
    </submittedName>
</protein>
<dbReference type="InterPro" id="IPR029044">
    <property type="entry name" value="Nucleotide-diphossugar_trans"/>
</dbReference>
<dbReference type="PANTHER" id="PTHR22916">
    <property type="entry name" value="GLYCOSYLTRANSFERASE"/>
    <property type="match status" value="1"/>
</dbReference>
<organism evidence="4 5">
    <name type="scientific">Anaerostipes hadrus</name>
    <dbReference type="NCBI Taxonomy" id="649756"/>
    <lineage>
        <taxon>Bacteria</taxon>
        <taxon>Bacillati</taxon>
        <taxon>Bacillota</taxon>
        <taxon>Clostridia</taxon>
        <taxon>Lachnospirales</taxon>
        <taxon>Lachnospiraceae</taxon>
        <taxon>Anaerostipes</taxon>
    </lineage>
</organism>
<name>A0A173RFN0_ANAHA</name>
<keyword evidence="1 4" id="KW-0328">Glycosyltransferase</keyword>
<dbReference type="SUPFAM" id="SSF53448">
    <property type="entry name" value="Nucleotide-diphospho-sugar transferases"/>
    <property type="match status" value="1"/>
</dbReference>
<proteinExistence type="predicted"/>
<evidence type="ECO:0000313" key="5">
    <source>
        <dbReference type="Proteomes" id="UP000095598"/>
    </source>
</evidence>
<dbReference type="EMBL" id="CYXT01000002">
    <property type="protein sequence ID" value="CUM76595.1"/>
    <property type="molecule type" value="Genomic_DNA"/>
</dbReference>
<dbReference type="Gene3D" id="3.90.550.10">
    <property type="entry name" value="Spore Coat Polysaccharide Biosynthesis Protein SpsA, Chain A"/>
    <property type="match status" value="1"/>
</dbReference>
<dbReference type="Pfam" id="PF00535">
    <property type="entry name" value="Glycos_transf_2"/>
    <property type="match status" value="1"/>
</dbReference>
<keyword evidence="2 4" id="KW-0808">Transferase</keyword>
<dbReference type="AlphaFoldDB" id="A0A173RFN0"/>
<sequence>MDEKLVSVIIPAYNIEDYIGRCLDSIISQTYKNLEIIVVDDGSRDRTGEILDDYVKKDPRMKVVHKKNGGVSSARNTGIDIAEGDYIGFVDGDDRIDPKLFETLVKLINEENADIAHCGYQMVFPDRVDYYYNTGKRVIQTKEQGLKDLLAGEMIEPALYNKLYKRELFENVRLNESLKINEDLDVNYRLFKKSQKSIYYDLPLYSYMIRKNSATGSNTVIRKNEDSLKVLEQIKNDCKSEKEIYSIAYRRYVYLLMAICRMDIDQITYQKSKRDILKKELKTKDFKQYISSKLKIMSWLSCYFPAIIKLIYKAYDLKTGTSKKYKVDEG</sequence>
<dbReference type="InterPro" id="IPR001173">
    <property type="entry name" value="Glyco_trans_2-like"/>
</dbReference>
<evidence type="ECO:0000256" key="1">
    <source>
        <dbReference type="ARBA" id="ARBA00022676"/>
    </source>
</evidence>
<dbReference type="RefSeq" id="WP_055257798.1">
    <property type="nucleotide sequence ID" value="NZ_BAABXM010000001.1"/>
</dbReference>
<evidence type="ECO:0000256" key="2">
    <source>
        <dbReference type="ARBA" id="ARBA00022679"/>
    </source>
</evidence>
<accession>A0A173RFN0</accession>
<feature type="domain" description="Glycosyltransferase 2-like" evidence="3">
    <location>
        <begin position="7"/>
        <end position="172"/>
    </location>
</feature>
<dbReference type="Proteomes" id="UP000095598">
    <property type="component" value="Unassembled WGS sequence"/>
</dbReference>
<dbReference type="EC" id="2.4.1.212" evidence="4"/>
<gene>
    <name evidence="4" type="primary">hyaD_5</name>
    <name evidence="4" type="ORF">ERS852425_00475</name>
</gene>